<organism evidence="2 3">
    <name type="scientific">Culex pipiens pipiens</name>
    <name type="common">Northern house mosquito</name>
    <dbReference type="NCBI Taxonomy" id="38569"/>
    <lineage>
        <taxon>Eukaryota</taxon>
        <taxon>Metazoa</taxon>
        <taxon>Ecdysozoa</taxon>
        <taxon>Arthropoda</taxon>
        <taxon>Hexapoda</taxon>
        <taxon>Insecta</taxon>
        <taxon>Pterygota</taxon>
        <taxon>Neoptera</taxon>
        <taxon>Endopterygota</taxon>
        <taxon>Diptera</taxon>
        <taxon>Nematocera</taxon>
        <taxon>Culicoidea</taxon>
        <taxon>Culicidae</taxon>
        <taxon>Culicinae</taxon>
        <taxon>Culicini</taxon>
        <taxon>Culex</taxon>
        <taxon>Culex</taxon>
    </lineage>
</organism>
<protein>
    <submittedName>
        <fullName evidence="2">Uncharacterized protein</fullName>
    </submittedName>
</protein>
<name>A0ABD1CYX9_CULPP</name>
<evidence type="ECO:0000313" key="2">
    <source>
        <dbReference type="EMBL" id="KAL1381833.1"/>
    </source>
</evidence>
<dbReference type="Proteomes" id="UP001562425">
    <property type="component" value="Unassembled WGS sequence"/>
</dbReference>
<accession>A0ABD1CYX9</accession>
<proteinExistence type="predicted"/>
<feature type="region of interest" description="Disordered" evidence="1">
    <location>
        <begin position="1"/>
        <end position="24"/>
    </location>
</feature>
<gene>
    <name evidence="2" type="ORF">pipiens_013316</name>
</gene>
<comment type="caution">
    <text evidence="2">The sequence shown here is derived from an EMBL/GenBank/DDBJ whole genome shotgun (WGS) entry which is preliminary data.</text>
</comment>
<sequence>MNVKPNISELMNPGEHARNRNDEPEPFFDSLSMVYQVTRKRGRIDKVGKAHCEFFSVDTGHRLVVPWQDIRYLP</sequence>
<evidence type="ECO:0000313" key="3">
    <source>
        <dbReference type="Proteomes" id="UP001562425"/>
    </source>
</evidence>
<reference evidence="2 3" key="1">
    <citation type="submission" date="2024-05" db="EMBL/GenBank/DDBJ databases">
        <title>Culex pipiens pipiens assembly and annotation.</title>
        <authorList>
            <person name="Alout H."/>
            <person name="Durand T."/>
        </authorList>
    </citation>
    <scope>NUCLEOTIDE SEQUENCE [LARGE SCALE GENOMIC DNA]</scope>
    <source>
        <strain evidence="2">HA-2024</strain>
        <tissue evidence="2">Whole body</tissue>
    </source>
</reference>
<dbReference type="EMBL" id="JBEHCU010008534">
    <property type="protein sequence ID" value="KAL1381833.1"/>
    <property type="molecule type" value="Genomic_DNA"/>
</dbReference>
<evidence type="ECO:0000256" key="1">
    <source>
        <dbReference type="SAM" id="MobiDB-lite"/>
    </source>
</evidence>
<dbReference type="AlphaFoldDB" id="A0ABD1CYX9"/>
<keyword evidence="3" id="KW-1185">Reference proteome</keyword>